<evidence type="ECO:0000259" key="1">
    <source>
        <dbReference type="Pfam" id="PF07110"/>
    </source>
</evidence>
<dbReference type="SUPFAM" id="SSF54909">
    <property type="entry name" value="Dimeric alpha+beta barrel"/>
    <property type="match status" value="1"/>
</dbReference>
<evidence type="ECO:0000313" key="4">
    <source>
        <dbReference type="Proteomes" id="UP000241447"/>
    </source>
</evidence>
<name>A0A2R4M9D5_9RHOB</name>
<geneLocation type="plasmid" evidence="4">
    <name>pcblh4e</name>
</geneLocation>
<dbReference type="AlphaFoldDB" id="A0A2R4M9D5"/>
<dbReference type="Gene3D" id="3.30.70.100">
    <property type="match status" value="1"/>
</dbReference>
<sequence>MYCLCVEYPTPVDPDYFRNYYDTRHLPLAQRLPGLISYEVAYPSPLREGAHSPFCVFRAYFASPDDMQKALFSEEGSEVASDVPNYSPNGCHMFHHPVNLTKQAAA</sequence>
<geneLocation type="plasmid" evidence="3">
    <name>pCBLh4e</name>
</geneLocation>
<feature type="domain" description="EthD" evidence="1">
    <location>
        <begin position="11"/>
        <end position="86"/>
    </location>
</feature>
<accession>A0A2R4M9D5</accession>
<dbReference type="KEGG" id="cbak:DA792_22045"/>
<dbReference type="EMBL" id="CP028477">
    <property type="protein sequence ID" value="AVW93707.1"/>
    <property type="molecule type" value="Genomic_DNA"/>
</dbReference>
<proteinExistence type="predicted"/>
<evidence type="ECO:0000313" key="2">
    <source>
        <dbReference type="EMBL" id="AVW93630.1"/>
    </source>
</evidence>
<dbReference type="GO" id="GO:0016491">
    <property type="term" value="F:oxidoreductase activity"/>
    <property type="evidence" value="ECO:0007669"/>
    <property type="project" value="InterPro"/>
</dbReference>
<dbReference type="NCBIfam" id="TIGR02118">
    <property type="entry name" value="EthD family reductase"/>
    <property type="match status" value="1"/>
</dbReference>
<protein>
    <submittedName>
        <fullName evidence="3">EthD family reductase</fullName>
    </submittedName>
</protein>
<dbReference type="RefSeq" id="WP_107722860.1">
    <property type="nucleotide sequence ID" value="NZ_CP028477.1"/>
</dbReference>
<dbReference type="KEGG" id="cbak:DA792_21575"/>
<organism evidence="3 4">
    <name type="scientific">Celeribacter baekdonensis</name>
    <dbReference type="NCBI Taxonomy" id="875171"/>
    <lineage>
        <taxon>Bacteria</taxon>
        <taxon>Pseudomonadati</taxon>
        <taxon>Pseudomonadota</taxon>
        <taxon>Alphaproteobacteria</taxon>
        <taxon>Rhodobacterales</taxon>
        <taxon>Roseobacteraceae</taxon>
        <taxon>Celeribacter</taxon>
    </lineage>
</organism>
<dbReference type="OrthoDB" id="5294870at2"/>
<dbReference type="InterPro" id="IPR011008">
    <property type="entry name" value="Dimeric_a/b-barrel"/>
</dbReference>
<dbReference type="EMBL" id="CP028477">
    <property type="protein sequence ID" value="AVW93630.1"/>
    <property type="molecule type" value="Genomic_DNA"/>
</dbReference>
<dbReference type="InterPro" id="IPR009799">
    <property type="entry name" value="EthD_dom"/>
</dbReference>
<dbReference type="Pfam" id="PF07110">
    <property type="entry name" value="EthD"/>
    <property type="match status" value="1"/>
</dbReference>
<reference evidence="3 4" key="1">
    <citation type="submission" date="2018-03" db="EMBL/GenBank/DDBJ databases">
        <title>The Complete Genome of Celeribacter baekdonensis strain LH4, a Thiosulfate-Oxidizing Alphaproteobacterium Isolated from Gulf of Mexico Continental Slope Sediments.</title>
        <authorList>
            <person name="Flood B.E."/>
            <person name="Bailey J.V."/>
            <person name="Leprich D."/>
        </authorList>
    </citation>
    <scope>NUCLEOTIDE SEQUENCE [LARGE SCALE GENOMIC DNA]</scope>
    <source>
        <strain evidence="3 4">LH4</strain>
        <plasmid evidence="3">pCBLh4e</plasmid>
        <plasmid evidence="4">Plasmid pcblh4e</plasmid>
    </source>
</reference>
<keyword evidence="3" id="KW-0614">Plasmid</keyword>
<evidence type="ECO:0000313" key="3">
    <source>
        <dbReference type="EMBL" id="AVW93707.1"/>
    </source>
</evidence>
<gene>
    <name evidence="2" type="ORF">DA792_21575</name>
    <name evidence="3" type="ORF">DA792_22045</name>
</gene>
<dbReference type="Proteomes" id="UP000241447">
    <property type="component" value="Plasmid pCBLh4e"/>
</dbReference>